<name>A0ABD2CDM1_VESMC</name>
<keyword evidence="1" id="KW-0472">Membrane</keyword>
<protein>
    <submittedName>
        <fullName evidence="2">Uncharacterized protein</fullName>
    </submittedName>
</protein>
<accession>A0ABD2CDM1</accession>
<feature type="transmembrane region" description="Helical" evidence="1">
    <location>
        <begin position="105"/>
        <end position="126"/>
    </location>
</feature>
<evidence type="ECO:0000256" key="1">
    <source>
        <dbReference type="SAM" id="Phobius"/>
    </source>
</evidence>
<comment type="caution">
    <text evidence="2">The sequence shown here is derived from an EMBL/GenBank/DDBJ whole genome shotgun (WGS) entry which is preliminary data.</text>
</comment>
<dbReference type="EMBL" id="JAYRBN010000056">
    <property type="protein sequence ID" value="KAL2743151.1"/>
    <property type="molecule type" value="Genomic_DNA"/>
</dbReference>
<dbReference type="AlphaFoldDB" id="A0ABD2CDM1"/>
<evidence type="ECO:0000313" key="2">
    <source>
        <dbReference type="EMBL" id="KAL2743151.1"/>
    </source>
</evidence>
<sequence length="160" mass="18292">MTNDSSKKDLSVLKIIGLSCGVTVSLLIDELDALDTVFNGPLMDLVNRCCIFKFSYLVVDPGIYESIEIIKSTYCIIYTSGRNRHLNSTILLIEDRGNVKSVFPFPSAILLTSTYIFLQRFVLIEFKKLGATRNRRLVRSVRYFPDIEYHLRGRSKTKTK</sequence>
<dbReference type="Proteomes" id="UP001607303">
    <property type="component" value="Unassembled WGS sequence"/>
</dbReference>
<organism evidence="2 3">
    <name type="scientific">Vespula maculifrons</name>
    <name type="common">Eastern yellow jacket</name>
    <name type="synonym">Wasp</name>
    <dbReference type="NCBI Taxonomy" id="7453"/>
    <lineage>
        <taxon>Eukaryota</taxon>
        <taxon>Metazoa</taxon>
        <taxon>Ecdysozoa</taxon>
        <taxon>Arthropoda</taxon>
        <taxon>Hexapoda</taxon>
        <taxon>Insecta</taxon>
        <taxon>Pterygota</taxon>
        <taxon>Neoptera</taxon>
        <taxon>Endopterygota</taxon>
        <taxon>Hymenoptera</taxon>
        <taxon>Apocrita</taxon>
        <taxon>Aculeata</taxon>
        <taxon>Vespoidea</taxon>
        <taxon>Vespidae</taxon>
        <taxon>Vespinae</taxon>
        <taxon>Vespula</taxon>
    </lineage>
</organism>
<keyword evidence="3" id="KW-1185">Reference proteome</keyword>
<gene>
    <name evidence="2" type="ORF">V1477_008640</name>
</gene>
<feature type="transmembrane region" description="Helical" evidence="1">
    <location>
        <begin position="12"/>
        <end position="28"/>
    </location>
</feature>
<proteinExistence type="predicted"/>
<keyword evidence="1" id="KW-1133">Transmembrane helix</keyword>
<keyword evidence="1" id="KW-0812">Transmembrane</keyword>
<evidence type="ECO:0000313" key="3">
    <source>
        <dbReference type="Proteomes" id="UP001607303"/>
    </source>
</evidence>
<reference evidence="2 3" key="1">
    <citation type="journal article" date="2024" name="Ann. Entomol. Soc. Am.">
        <title>Genomic analyses of the southern and eastern yellowjacket wasps (Hymenoptera: Vespidae) reveal evolutionary signatures of social life.</title>
        <authorList>
            <person name="Catto M.A."/>
            <person name="Caine P.B."/>
            <person name="Orr S.E."/>
            <person name="Hunt B.G."/>
            <person name="Goodisman M.A.D."/>
        </authorList>
    </citation>
    <scope>NUCLEOTIDE SEQUENCE [LARGE SCALE GENOMIC DNA]</scope>
    <source>
        <strain evidence="2">232</strain>
        <tissue evidence="2">Head and thorax</tissue>
    </source>
</reference>